<dbReference type="EMBL" id="JAVDDT010000005">
    <property type="protein sequence ID" value="MDQ2070029.1"/>
    <property type="molecule type" value="Genomic_DNA"/>
</dbReference>
<dbReference type="GO" id="GO:0052621">
    <property type="term" value="F:diguanylate cyclase activity"/>
    <property type="evidence" value="ECO:0007669"/>
    <property type="project" value="UniProtKB-EC"/>
</dbReference>
<feature type="transmembrane region" description="Helical" evidence="3">
    <location>
        <begin position="190"/>
        <end position="218"/>
    </location>
</feature>
<accession>A0ABU0W7L9</accession>
<dbReference type="Proteomes" id="UP001239019">
    <property type="component" value="Unassembled WGS sequence"/>
</dbReference>
<dbReference type="SMART" id="SM00267">
    <property type="entry name" value="GGDEF"/>
    <property type="match status" value="1"/>
</dbReference>
<dbReference type="InterPro" id="IPR000160">
    <property type="entry name" value="GGDEF_dom"/>
</dbReference>
<keyword evidence="5" id="KW-0808">Transferase</keyword>
<evidence type="ECO:0000256" key="1">
    <source>
        <dbReference type="ARBA" id="ARBA00012528"/>
    </source>
</evidence>
<feature type="transmembrane region" description="Helical" evidence="3">
    <location>
        <begin position="142"/>
        <end position="158"/>
    </location>
</feature>
<evidence type="ECO:0000256" key="3">
    <source>
        <dbReference type="SAM" id="Phobius"/>
    </source>
</evidence>
<evidence type="ECO:0000256" key="2">
    <source>
        <dbReference type="ARBA" id="ARBA00034247"/>
    </source>
</evidence>
<feature type="transmembrane region" description="Helical" evidence="3">
    <location>
        <begin position="60"/>
        <end position="81"/>
    </location>
</feature>
<keyword evidence="5" id="KW-0548">Nucleotidyltransferase</keyword>
<dbReference type="CDD" id="cd01949">
    <property type="entry name" value="GGDEF"/>
    <property type="match status" value="1"/>
</dbReference>
<evidence type="ECO:0000313" key="5">
    <source>
        <dbReference type="EMBL" id="MDQ2070029.1"/>
    </source>
</evidence>
<dbReference type="EC" id="2.7.7.65" evidence="1"/>
<feature type="transmembrane region" description="Helical" evidence="3">
    <location>
        <begin position="87"/>
        <end position="108"/>
    </location>
</feature>
<dbReference type="PROSITE" id="PS50887">
    <property type="entry name" value="GGDEF"/>
    <property type="match status" value="1"/>
</dbReference>
<feature type="transmembrane region" description="Helical" evidence="3">
    <location>
        <begin position="165"/>
        <end position="184"/>
    </location>
</feature>
<dbReference type="PANTHER" id="PTHR45138">
    <property type="entry name" value="REGULATORY COMPONENTS OF SENSORY TRANSDUCTION SYSTEM"/>
    <property type="match status" value="1"/>
</dbReference>
<dbReference type="Gene3D" id="3.30.70.270">
    <property type="match status" value="1"/>
</dbReference>
<organism evidence="5 6">
    <name type="scientific">Natronospira bacteriovora</name>
    <dbReference type="NCBI Taxonomy" id="3069753"/>
    <lineage>
        <taxon>Bacteria</taxon>
        <taxon>Pseudomonadati</taxon>
        <taxon>Pseudomonadota</taxon>
        <taxon>Gammaproteobacteria</taxon>
        <taxon>Natronospirales</taxon>
        <taxon>Natronospiraceae</taxon>
        <taxon>Natronospira</taxon>
    </lineage>
</organism>
<feature type="transmembrane region" description="Helical" evidence="3">
    <location>
        <begin position="115"/>
        <end position="136"/>
    </location>
</feature>
<keyword evidence="3" id="KW-1133">Transmembrane helix</keyword>
<sequence length="395" mass="44509">MPEQKRQERPTVGRRWQRWLSRHFPAPYQIHPFTLRFRDAGIERAFIHGYDVNPVFLSRLALLSGLVIYSLFGFVDFMVMHDFHRELWSIRFGIGVPWILLGLALSLLPSLRPAYDWILLAVVQGVNATLVAMMVITQGAEGMLYLSGILLLLVYNFVAFRMRLWVATISAFLVIAGFLLAAPFGGYGNAFFMISGLFFLLFTTTALMFGATISELFARRHFVQSRLLDTQAKTDELTGLPNRRAFLQRLQAELARHRRYGAEFTLAMIDADHFKAINDRHGHEAGDRVLCEVGARLQRELRDSDMAARFGGEEFALLLSETSADRAITVCERIRQAICQRPIALNGSDKVELTISIGLATPAGDGHSVDSLLRQADDAMYQAKREGRNRVSAPD</sequence>
<dbReference type="InterPro" id="IPR029787">
    <property type="entry name" value="Nucleotide_cyclase"/>
</dbReference>
<comment type="catalytic activity">
    <reaction evidence="2">
        <text>2 GTP = 3',3'-c-di-GMP + 2 diphosphate</text>
        <dbReference type="Rhea" id="RHEA:24898"/>
        <dbReference type="ChEBI" id="CHEBI:33019"/>
        <dbReference type="ChEBI" id="CHEBI:37565"/>
        <dbReference type="ChEBI" id="CHEBI:58805"/>
        <dbReference type="EC" id="2.7.7.65"/>
    </reaction>
</comment>
<keyword evidence="6" id="KW-1185">Reference proteome</keyword>
<proteinExistence type="predicted"/>
<reference evidence="5 6" key="1">
    <citation type="submission" date="2023-08" db="EMBL/GenBank/DDBJ databases">
        <title>Whole-genome sequencing of halo(alkali)philic microorganisms from hypersaline lakes.</title>
        <authorList>
            <person name="Sorokin D.Y."/>
            <person name="Abbas B."/>
            <person name="Merkel A.Y."/>
        </authorList>
    </citation>
    <scope>NUCLEOTIDE SEQUENCE [LARGE SCALE GENOMIC DNA]</scope>
    <source>
        <strain evidence="5 6">AB-CW4</strain>
    </source>
</reference>
<dbReference type="SUPFAM" id="SSF55073">
    <property type="entry name" value="Nucleotide cyclase"/>
    <property type="match status" value="1"/>
</dbReference>
<feature type="domain" description="GGDEF" evidence="4">
    <location>
        <begin position="262"/>
        <end position="395"/>
    </location>
</feature>
<dbReference type="PANTHER" id="PTHR45138:SF9">
    <property type="entry name" value="DIGUANYLATE CYCLASE DGCM-RELATED"/>
    <property type="match status" value="1"/>
</dbReference>
<evidence type="ECO:0000259" key="4">
    <source>
        <dbReference type="PROSITE" id="PS50887"/>
    </source>
</evidence>
<dbReference type="RefSeq" id="WP_306728527.1">
    <property type="nucleotide sequence ID" value="NZ_JAVDDT010000005.1"/>
</dbReference>
<dbReference type="Pfam" id="PF00990">
    <property type="entry name" value="GGDEF"/>
    <property type="match status" value="1"/>
</dbReference>
<dbReference type="InterPro" id="IPR050469">
    <property type="entry name" value="Diguanylate_Cyclase"/>
</dbReference>
<comment type="caution">
    <text evidence="5">The sequence shown here is derived from an EMBL/GenBank/DDBJ whole genome shotgun (WGS) entry which is preliminary data.</text>
</comment>
<keyword evidence="3" id="KW-0472">Membrane</keyword>
<evidence type="ECO:0000313" key="6">
    <source>
        <dbReference type="Proteomes" id="UP001239019"/>
    </source>
</evidence>
<dbReference type="NCBIfam" id="TIGR00254">
    <property type="entry name" value="GGDEF"/>
    <property type="match status" value="1"/>
</dbReference>
<protein>
    <recommendedName>
        <fullName evidence="1">diguanylate cyclase</fullName>
        <ecNumber evidence="1">2.7.7.65</ecNumber>
    </recommendedName>
</protein>
<name>A0ABU0W7L9_9GAMM</name>
<dbReference type="InterPro" id="IPR043128">
    <property type="entry name" value="Rev_trsase/Diguanyl_cyclase"/>
</dbReference>
<keyword evidence="3" id="KW-0812">Transmembrane</keyword>
<gene>
    <name evidence="5" type="ORF">RBH19_09090</name>
</gene>